<organism evidence="2 3">
    <name type="scientific">Paenibacillus taichungensis</name>
    <dbReference type="NCBI Taxonomy" id="484184"/>
    <lineage>
        <taxon>Bacteria</taxon>
        <taxon>Bacillati</taxon>
        <taxon>Bacillota</taxon>
        <taxon>Bacilli</taxon>
        <taxon>Bacillales</taxon>
        <taxon>Paenibacillaceae</taxon>
        <taxon>Paenibacillus</taxon>
    </lineage>
</organism>
<accession>A0ABX2MVI1</accession>
<reference evidence="2 3" key="1">
    <citation type="submission" date="2020-05" db="EMBL/GenBank/DDBJ databases">
        <title>Genome Sequencing of Type Strains.</title>
        <authorList>
            <person name="Lemaire J.F."/>
            <person name="Inderbitzin P."/>
            <person name="Gregorio O.A."/>
            <person name="Collins S.B."/>
            <person name="Wespe N."/>
            <person name="Knight-Connoni V."/>
        </authorList>
    </citation>
    <scope>NUCLEOTIDE SEQUENCE [LARGE SCALE GENOMIC DNA]</scope>
    <source>
        <strain evidence="2 3">DSM 19942</strain>
    </source>
</reference>
<sequence>MDKIKIFITVRTLASLVFLTTLLILSGCNPTPSNGTNEPPSFPSPNTKETEVGSLEENAQEVESNLPQELPTPTIQSESGISIPAIQGSYCWGGMCADYAGDVELLEGKVPVSVLVGENISIHLSTDVPPNEFTLVEYVNGEARPISLREGSFQFAQEKGTHYYGAFVGWSSPKNSQVSLGDTSFAFVIRGVEKK</sequence>
<dbReference type="EMBL" id="JABMCC010000121">
    <property type="protein sequence ID" value="NUU58012.1"/>
    <property type="molecule type" value="Genomic_DNA"/>
</dbReference>
<name>A0ABX2MVI1_9BACL</name>
<gene>
    <name evidence="2" type="ORF">HP548_28425</name>
</gene>
<evidence type="ECO:0000256" key="1">
    <source>
        <dbReference type="SAM" id="MobiDB-lite"/>
    </source>
</evidence>
<keyword evidence="3" id="KW-1185">Reference proteome</keyword>
<evidence type="ECO:0000313" key="3">
    <source>
        <dbReference type="Proteomes" id="UP000577724"/>
    </source>
</evidence>
<dbReference type="Proteomes" id="UP000577724">
    <property type="component" value="Unassembled WGS sequence"/>
</dbReference>
<evidence type="ECO:0008006" key="4">
    <source>
        <dbReference type="Google" id="ProtNLM"/>
    </source>
</evidence>
<feature type="compositionally biased region" description="Polar residues" evidence="1">
    <location>
        <begin position="32"/>
        <end position="47"/>
    </location>
</feature>
<evidence type="ECO:0000313" key="2">
    <source>
        <dbReference type="EMBL" id="NUU58012.1"/>
    </source>
</evidence>
<feature type="region of interest" description="Disordered" evidence="1">
    <location>
        <begin position="32"/>
        <end position="78"/>
    </location>
</feature>
<comment type="caution">
    <text evidence="2">The sequence shown here is derived from an EMBL/GenBank/DDBJ whole genome shotgun (WGS) entry which is preliminary data.</text>
</comment>
<proteinExistence type="predicted"/>
<feature type="compositionally biased region" description="Polar residues" evidence="1">
    <location>
        <begin position="61"/>
        <end position="78"/>
    </location>
</feature>
<dbReference type="RefSeq" id="WP_175383551.1">
    <property type="nucleotide sequence ID" value="NZ_CBCRYD010000018.1"/>
</dbReference>
<dbReference type="PROSITE" id="PS51257">
    <property type="entry name" value="PROKAR_LIPOPROTEIN"/>
    <property type="match status" value="1"/>
</dbReference>
<protein>
    <recommendedName>
        <fullName evidence="4">Lipoprotein</fullName>
    </recommendedName>
</protein>